<evidence type="ECO:0000256" key="3">
    <source>
        <dbReference type="ARBA" id="ARBA00022475"/>
    </source>
</evidence>
<evidence type="ECO:0000256" key="2">
    <source>
        <dbReference type="ARBA" id="ARBA00007843"/>
    </source>
</evidence>
<evidence type="ECO:0000256" key="5">
    <source>
        <dbReference type="ARBA" id="ARBA00022729"/>
    </source>
</evidence>
<name>A0A6A6LJC4_HEVBR</name>
<evidence type="ECO:0000256" key="11">
    <source>
        <dbReference type="SAM" id="SignalP"/>
    </source>
</evidence>
<dbReference type="InterPro" id="IPR045003">
    <property type="entry name" value="FLA_A"/>
</dbReference>
<dbReference type="InterPro" id="IPR036378">
    <property type="entry name" value="FAS1_dom_sf"/>
</dbReference>
<keyword evidence="6" id="KW-0654">Proteoglycan</keyword>
<dbReference type="GO" id="GO:0005886">
    <property type="term" value="C:plasma membrane"/>
    <property type="evidence" value="ECO:0007669"/>
    <property type="project" value="UniProtKB-SubCell"/>
</dbReference>
<feature type="region of interest" description="Disordered" evidence="10">
    <location>
        <begin position="304"/>
        <end position="350"/>
    </location>
</feature>
<evidence type="ECO:0000313" key="13">
    <source>
        <dbReference type="EMBL" id="KAF2300585.1"/>
    </source>
</evidence>
<comment type="function">
    <text evidence="9">May be a cell surface adhesion protein.</text>
</comment>
<protein>
    <recommendedName>
        <fullName evidence="12">FAS1 domain-containing protein</fullName>
    </recommendedName>
</protein>
<dbReference type="GO" id="GO:0009834">
    <property type="term" value="P:plant-type secondary cell wall biogenesis"/>
    <property type="evidence" value="ECO:0007669"/>
    <property type="project" value="UniProtKB-ARBA"/>
</dbReference>
<evidence type="ECO:0000256" key="6">
    <source>
        <dbReference type="ARBA" id="ARBA00022974"/>
    </source>
</evidence>
<evidence type="ECO:0000256" key="9">
    <source>
        <dbReference type="ARBA" id="ARBA00024686"/>
    </source>
</evidence>
<dbReference type="InterPro" id="IPR000782">
    <property type="entry name" value="FAS1_domain"/>
</dbReference>
<evidence type="ECO:0000259" key="12">
    <source>
        <dbReference type="PROSITE" id="PS50213"/>
    </source>
</evidence>
<dbReference type="PANTHER" id="PTHR32077">
    <property type="entry name" value="FASCICLIN-LIKE ARABINOGALACTAN PROTEIN"/>
    <property type="match status" value="1"/>
</dbReference>
<dbReference type="Pfam" id="PF02469">
    <property type="entry name" value="Fasciclin"/>
    <property type="match status" value="1"/>
</dbReference>
<sequence length="350" mass="37491">MQQSIFSLTLLLLFFHCTNTLSQSPASAPVAAPAQAPSHHPSHRPHSSSPPPGPTDVIQILLKAGHFITFIRLIKATHVDFQLTSQLNSSTDGITVFAPTDTAFTNLKAGALDSLNDKEKLAFVQFHILPRFLSISDFQTLSNPVKTLAGSDDRYPVNISTTDSSVSISTGLTKTSIANTVYTDKQVAIYEIDKVLLPKRLFPPATAPAPAKSAETPEINPKDASSAMSSVLHYNGAVFDTVTNHLKTHAGSGGRFQLNVTTSGNLVNITTGLINTTISDTVYTDDHLAIYKVDKVLLPSDIFTPKPPAPAPALATTKTKAESPDKEADDDIYHKNTSVGMEGGDVMKDD</sequence>
<proteinExistence type="inferred from homology"/>
<organism evidence="13 14">
    <name type="scientific">Hevea brasiliensis</name>
    <name type="common">Para rubber tree</name>
    <name type="synonym">Siphonia brasiliensis</name>
    <dbReference type="NCBI Taxonomy" id="3981"/>
    <lineage>
        <taxon>Eukaryota</taxon>
        <taxon>Viridiplantae</taxon>
        <taxon>Streptophyta</taxon>
        <taxon>Embryophyta</taxon>
        <taxon>Tracheophyta</taxon>
        <taxon>Spermatophyta</taxon>
        <taxon>Magnoliopsida</taxon>
        <taxon>eudicotyledons</taxon>
        <taxon>Gunneridae</taxon>
        <taxon>Pentapetalae</taxon>
        <taxon>rosids</taxon>
        <taxon>fabids</taxon>
        <taxon>Malpighiales</taxon>
        <taxon>Euphorbiaceae</taxon>
        <taxon>Crotonoideae</taxon>
        <taxon>Micrandreae</taxon>
        <taxon>Hevea</taxon>
    </lineage>
</organism>
<dbReference type="PROSITE" id="PS50213">
    <property type="entry name" value="FAS1"/>
    <property type="match status" value="1"/>
</dbReference>
<feature type="chain" id="PRO_5025695215" description="FAS1 domain-containing protein" evidence="11">
    <location>
        <begin position="23"/>
        <end position="350"/>
    </location>
</feature>
<keyword evidence="3" id="KW-1003">Cell membrane</keyword>
<evidence type="ECO:0000256" key="8">
    <source>
        <dbReference type="ARBA" id="ARBA00023180"/>
    </source>
</evidence>
<dbReference type="AlphaFoldDB" id="A0A6A6LJC4"/>
<dbReference type="PANTHER" id="PTHR32077:SF46">
    <property type="entry name" value="FAS1 DOMAIN-CONTAINING PROTEIN"/>
    <property type="match status" value="1"/>
</dbReference>
<comment type="subcellular location">
    <subcellularLocation>
        <location evidence="1">Cell membrane</location>
        <topology evidence="1">Lipid-anchor</topology>
        <topology evidence="1">GPI-anchor</topology>
    </subcellularLocation>
</comment>
<reference evidence="13 14" key="1">
    <citation type="journal article" date="2020" name="Mol. Plant">
        <title>The Chromosome-Based Rubber Tree Genome Provides New Insights into Spurge Genome Evolution and Rubber Biosynthesis.</title>
        <authorList>
            <person name="Liu J."/>
            <person name="Shi C."/>
            <person name="Shi C.C."/>
            <person name="Li W."/>
            <person name="Zhang Q.J."/>
            <person name="Zhang Y."/>
            <person name="Li K."/>
            <person name="Lu H.F."/>
            <person name="Shi C."/>
            <person name="Zhu S.T."/>
            <person name="Xiao Z.Y."/>
            <person name="Nan H."/>
            <person name="Yue Y."/>
            <person name="Zhu X.G."/>
            <person name="Wu Y."/>
            <person name="Hong X.N."/>
            <person name="Fan G.Y."/>
            <person name="Tong Y."/>
            <person name="Zhang D."/>
            <person name="Mao C.L."/>
            <person name="Liu Y.L."/>
            <person name="Hao S.J."/>
            <person name="Liu W.Q."/>
            <person name="Lv M.Q."/>
            <person name="Zhang H.B."/>
            <person name="Liu Y."/>
            <person name="Hu-Tang G.R."/>
            <person name="Wang J.P."/>
            <person name="Wang J.H."/>
            <person name="Sun Y.H."/>
            <person name="Ni S.B."/>
            <person name="Chen W.B."/>
            <person name="Zhang X.C."/>
            <person name="Jiao Y.N."/>
            <person name="Eichler E.E."/>
            <person name="Li G.H."/>
            <person name="Liu X."/>
            <person name="Gao L.Z."/>
        </authorList>
    </citation>
    <scope>NUCLEOTIDE SEQUENCE [LARGE SCALE GENOMIC DNA]</scope>
    <source>
        <strain evidence="14">cv. GT1</strain>
        <tissue evidence="13">Leaf</tissue>
    </source>
</reference>
<keyword evidence="4" id="KW-0336">GPI-anchor</keyword>
<dbReference type="Gene3D" id="2.30.180.10">
    <property type="entry name" value="FAS1 domain"/>
    <property type="match status" value="1"/>
</dbReference>
<evidence type="ECO:0000313" key="14">
    <source>
        <dbReference type="Proteomes" id="UP000467840"/>
    </source>
</evidence>
<feature type="domain" description="FAS1" evidence="12">
    <location>
        <begin position="54"/>
        <end position="196"/>
    </location>
</feature>
<dbReference type="SMART" id="SM00554">
    <property type="entry name" value="FAS1"/>
    <property type="match status" value="1"/>
</dbReference>
<feature type="region of interest" description="Disordered" evidence="10">
    <location>
        <begin position="26"/>
        <end position="55"/>
    </location>
</feature>
<feature type="signal peptide" evidence="11">
    <location>
        <begin position="1"/>
        <end position="22"/>
    </location>
</feature>
<dbReference type="SUPFAM" id="SSF82153">
    <property type="entry name" value="FAS1 domain"/>
    <property type="match status" value="2"/>
</dbReference>
<dbReference type="GO" id="GO:0098552">
    <property type="term" value="C:side of membrane"/>
    <property type="evidence" value="ECO:0007669"/>
    <property type="project" value="UniProtKB-KW"/>
</dbReference>
<evidence type="ECO:0000256" key="10">
    <source>
        <dbReference type="SAM" id="MobiDB-lite"/>
    </source>
</evidence>
<keyword evidence="8" id="KW-0325">Glycoprotein</keyword>
<dbReference type="Proteomes" id="UP000467840">
    <property type="component" value="Chromosome 4"/>
</dbReference>
<evidence type="ECO:0000256" key="4">
    <source>
        <dbReference type="ARBA" id="ARBA00022622"/>
    </source>
</evidence>
<feature type="compositionally biased region" description="Basic and acidic residues" evidence="10">
    <location>
        <begin position="319"/>
        <end position="334"/>
    </location>
</feature>
<keyword evidence="5 11" id="KW-0732">Signal</keyword>
<evidence type="ECO:0000256" key="1">
    <source>
        <dbReference type="ARBA" id="ARBA00004609"/>
    </source>
</evidence>
<gene>
    <name evidence="13" type="ORF">GH714_014172</name>
</gene>
<comment type="similarity">
    <text evidence="2">Belongs to the fasciclin-like AGP family.</text>
</comment>
<keyword evidence="7" id="KW-0472">Membrane</keyword>
<keyword evidence="4" id="KW-0449">Lipoprotein</keyword>
<feature type="compositionally biased region" description="Low complexity" evidence="10">
    <location>
        <begin position="26"/>
        <end position="39"/>
    </location>
</feature>
<dbReference type="FunFam" id="2.30.180.10:FF:000006">
    <property type="entry name" value="Fasciclin-like arabinogalactan protein 11"/>
    <property type="match status" value="1"/>
</dbReference>
<dbReference type="EMBL" id="JAAGAX010000010">
    <property type="protein sequence ID" value="KAF2300585.1"/>
    <property type="molecule type" value="Genomic_DNA"/>
</dbReference>
<comment type="caution">
    <text evidence="13">The sequence shown here is derived from an EMBL/GenBank/DDBJ whole genome shotgun (WGS) entry which is preliminary data.</text>
</comment>
<accession>A0A6A6LJC4</accession>
<keyword evidence="14" id="KW-1185">Reference proteome</keyword>
<evidence type="ECO:0000256" key="7">
    <source>
        <dbReference type="ARBA" id="ARBA00023136"/>
    </source>
</evidence>